<dbReference type="InterPro" id="IPR015943">
    <property type="entry name" value="WD40/YVTN_repeat-like_dom_sf"/>
</dbReference>
<evidence type="ECO:0000313" key="4">
    <source>
        <dbReference type="Proteomes" id="UP001321479"/>
    </source>
</evidence>
<keyword evidence="4" id="KW-1185">Reference proteome</keyword>
<evidence type="ECO:0000259" key="2">
    <source>
        <dbReference type="PROSITE" id="PS50097"/>
    </source>
</evidence>
<sequence length="469" mass="54733">MESNVNFAHFFETGQYSDLILIINDSNKNSIQMNIHKIIVCSKSPMLHSMISGNFIEATESTNTIITPNALVTQDIIASMYGKTINSTNYEQWYYELMWIICGDYLGIQQNFRSLINIQVPEEGFELLVHTTDTTNLPYNKKSEIILKNLPENYNLTKIPQHLINNLCKFAKLKISIVIRDDQLYIFCINSQFKKNIKLPFKPKLIAKLYDNQIIVTDFSGLIYILDIYSTDIKKIFDYGADIDILSVSPNNKYIIVNGCEDISVIETSTLNIKSTFKTKPIKVMACSSKYIATGDRNGTIYLWDICTTKLISKFKRTDYYKLTDKIWFKISTIMFSPDETKLLFCNKNGDVIIKNMETSEISNHAIFVQPDKYYLNFSSNGKSLYYYQNNNGYDGLQVLTLDNTEEKVKHKHNQKFTEKIKLYFHFYWKQYMDKFKIFNFKDHVVETTYYTNNTVRNYVQNTLKSNKN</sequence>
<dbReference type="InterPro" id="IPR000210">
    <property type="entry name" value="BTB/POZ_dom"/>
</dbReference>
<dbReference type="RefSeq" id="YP_010841736.1">
    <property type="nucleotide sequence ID" value="NC_079139.1"/>
</dbReference>
<dbReference type="CDD" id="cd18186">
    <property type="entry name" value="BTB_POZ_ZBTB_KLHL-like"/>
    <property type="match status" value="1"/>
</dbReference>
<proteinExistence type="inferred from homology"/>
<comment type="similarity">
    <text evidence="1">Belongs to the mimivirus BTB/WD family.</text>
</comment>
<reference evidence="3 4" key="1">
    <citation type="submission" date="2021-02" db="EMBL/GenBank/DDBJ databases">
        <title>Cotonvirus japonicus, which uses Golgi apparatus of host cells for its virion factory, phylogenetically links tailed tupanvirus and icosahedral mimivirus.</title>
        <authorList>
            <person name="Takahashi H."/>
            <person name="Fukaya S."/>
            <person name="Song C."/>
            <person name="Murata K."/>
            <person name="Takemura M."/>
        </authorList>
    </citation>
    <scope>NUCLEOTIDE SEQUENCE [LARGE SCALE GENOMIC DNA]</scope>
</reference>
<dbReference type="SUPFAM" id="SSF54695">
    <property type="entry name" value="POZ domain"/>
    <property type="match status" value="1"/>
</dbReference>
<dbReference type="GeneID" id="80558333"/>
<dbReference type="Gene3D" id="2.130.10.10">
    <property type="entry name" value="YVTN repeat-like/Quinoprotein amine dehydrogenase"/>
    <property type="match status" value="1"/>
</dbReference>
<dbReference type="PROSITE" id="PS50097">
    <property type="entry name" value="BTB"/>
    <property type="match status" value="1"/>
</dbReference>
<accession>A0ABM7NSI7</accession>
<evidence type="ECO:0000313" key="3">
    <source>
        <dbReference type="EMBL" id="BCS83128.1"/>
    </source>
</evidence>
<dbReference type="Gene3D" id="3.30.710.10">
    <property type="entry name" value="Potassium Channel Kv1.1, Chain A"/>
    <property type="match status" value="1"/>
</dbReference>
<dbReference type="InterPro" id="IPR011333">
    <property type="entry name" value="SKP1/BTB/POZ_sf"/>
</dbReference>
<dbReference type="Pfam" id="PF00651">
    <property type="entry name" value="BTB"/>
    <property type="match status" value="1"/>
</dbReference>
<feature type="domain" description="BTB" evidence="2">
    <location>
        <begin position="17"/>
        <end position="89"/>
    </location>
</feature>
<dbReference type="EMBL" id="AP024483">
    <property type="protein sequence ID" value="BCS83128.1"/>
    <property type="molecule type" value="Genomic_DNA"/>
</dbReference>
<dbReference type="SUPFAM" id="SSF69322">
    <property type="entry name" value="Tricorn protease domain 2"/>
    <property type="match status" value="1"/>
</dbReference>
<name>A0ABM7NSI7_9VIRU</name>
<evidence type="ECO:0000256" key="1">
    <source>
        <dbReference type="ARBA" id="ARBA00006497"/>
    </source>
</evidence>
<protein>
    <submittedName>
        <fullName evidence="3">WD40 family protein</fullName>
    </submittedName>
</protein>
<dbReference type="Proteomes" id="UP001321479">
    <property type="component" value="Segment"/>
</dbReference>
<organism evidence="3 4">
    <name type="scientific">Cotonvirus japonicus</name>
    <dbReference type="NCBI Taxonomy" id="2811091"/>
    <lineage>
        <taxon>Viruses</taxon>
        <taxon>Varidnaviria</taxon>
        <taxon>Bamfordvirae</taxon>
        <taxon>Nucleocytoviricota</taxon>
        <taxon>Megaviricetes</taxon>
        <taxon>Imitervirales</taxon>
        <taxon>Mimiviridae</taxon>
        <taxon>Megamimivirinae</taxon>
        <taxon>Cotonvirus</taxon>
        <taxon>Cotonvirus japonicum</taxon>
    </lineage>
</organism>